<protein>
    <submittedName>
        <fullName evidence="2">Uncharacterized protein</fullName>
    </submittedName>
</protein>
<name>A0AA40D7I1_9PEZI</name>
<gene>
    <name evidence="2" type="ORF">QBC41DRAFT_380695</name>
</gene>
<accession>A0AA40D7I1</accession>
<dbReference type="Gene3D" id="2.60.120.620">
    <property type="entry name" value="q2cbj1_9rhob like domain"/>
    <property type="match status" value="1"/>
</dbReference>
<feature type="compositionally biased region" description="Basic residues" evidence="1">
    <location>
        <begin position="1287"/>
        <end position="1297"/>
    </location>
</feature>
<comment type="caution">
    <text evidence="2">The sequence shown here is derived from an EMBL/GenBank/DDBJ whole genome shotgun (WGS) entry which is preliminary data.</text>
</comment>
<feature type="region of interest" description="Disordered" evidence="1">
    <location>
        <begin position="735"/>
        <end position="758"/>
    </location>
</feature>
<feature type="compositionally biased region" description="Acidic residues" evidence="1">
    <location>
        <begin position="742"/>
        <end position="758"/>
    </location>
</feature>
<feature type="region of interest" description="Disordered" evidence="1">
    <location>
        <begin position="1287"/>
        <end position="1308"/>
    </location>
</feature>
<organism evidence="2 3">
    <name type="scientific">Cercophora samala</name>
    <dbReference type="NCBI Taxonomy" id="330535"/>
    <lineage>
        <taxon>Eukaryota</taxon>
        <taxon>Fungi</taxon>
        <taxon>Dikarya</taxon>
        <taxon>Ascomycota</taxon>
        <taxon>Pezizomycotina</taxon>
        <taxon>Sordariomycetes</taxon>
        <taxon>Sordariomycetidae</taxon>
        <taxon>Sordariales</taxon>
        <taxon>Lasiosphaeriaceae</taxon>
        <taxon>Cercophora</taxon>
    </lineage>
</organism>
<sequence length="1937" mass="220339">MDSSTGNNVAQTPTDNELLKQEILDSLDAIQARGNFATIRHLNVPYHDPGLQPPEGKLLSIHGYDGYGGFAAPLGDYMANPIITDHAMPNTQFHDNSPIRNTFWELDTTQFEEHAHWARYVQDIICPRVVQELGIHLDLQPLVRTEMCKLVLQDKGPMRDPKVQIRGEPGPGVFGTLIFTMPSTHDGGDIIFAHGGGKDMVYRTMDTGEQWWSYAAWYSDVPHEVLPLTNGHRALLVYNLVLQHPTSTLLSAAGLSAQPTEQLRNALAKWLTSQSNPGSMNCLYYALDHTYHRHSYWPSALRSRDRACAQILEDLAQEHDLPFEVFISLVEKDEHGRAGLDPRLEELRLQALMRKKARKLGLPVAKRKPVKVRRARFHRMVEVERVRYTVEGVCDMNGIQAFPQDDGLELGNFLQPEPFKLGERDELEYGKYGATWLPSATHRYDVTTLVLVPHCRLPEYWRRRGLGALLSPTNTCRTSTFAWLTQPILRGCNRPVISQMLISACSARPDGSPSPILAQQEIVPGGSELILAALLTLGEIDLFHELIAQNRGYHLKLFPTFFVWARKWVHDERFDSAKRFAQIRPGLDALLEDYEDNQAERIEALAFFAPRAMPSDRIPELGPWIEEKLLEGLRGRLLNPETVNMPMAVSTLTEVLHYLPDSRVVGYFSNVILPMIDFPRYQPASMFLQLFDVLHFEMHNRHCDRRLDSKATAIQLFKLASSFFLKHVDFAAMEPERKDPETHDEDETLDEDQPPDEDLTAISPDSFAMFFKSLVMAHCEDVIDGEITPEDTTSSAWAQFIDVMCSQADRLSSKHFESMWMPLLDHSLEDYSDALEEYPSLGRTARKSMESMQRSLILTLFKSLGTRYIGRGCRAEQRKNRFHELMDTEFNMQDPLVELVGEELFHVIVWGGGKTKFFGEDDVGGGGLLRQRHPVKFKSKRKGRPFMVIREKDGKEERRVDYSWEAEPVRSVKMEQDIFSALDSLPPCGSYASLSVDDHCWRKSPSDLKPPYPPLPRIKGYGHMGSKNQDSEVGELVKKYAMPRSQVPSQENKARNTLWKLDTTQFDSSVPWQNHVQGEICPRVCLDFGIEAHVADSVKAKIRNIVLQQAGPMCDPEVKLSSETDPAIFGTLVVSRHSSHIGGDILLTHHHNQIVYSTERKTKESCTKYSYAAWSNKANHQISPLIRGTRIMMVFDLILDSHHFSVRGPSTAEEQLTVSLRRWLESRQPQTALDPVCYPLEYAYDWYNNVPTLYSLRPRDRARLQVLMNLSNGPDLPFEVLVTSLGKTKRSPQKPKKRTVDAVSGSEQELKGLDEELKAPKKNHVVGTVFDMHGAIMFTRATVTPSHTELENDVEREDENEQHSLDLSDETAWFNTTALVLVPRLHLTPPPFEPPVGTETISCPSNLLCYLGRMIVQGRECPERTLMFILGCSIRDSDNNPSKALRGISRGQDIADVLKATLHLKQYDLFNNMVKLRYFNKGAPIKHLPLDFFAWVRMWVKGDIRSARERFARIQDGLGRLIMDYEDWRDDPPNYRLSSSTPPSSPVEALAFFVPPVKAPGTMQIRLWTEDILQQCFRLARSSVWKIGGEMTVSLLIHLTFYVPHGSVLEYLRRFFVGIPKYSLRVHAERFTCYLGRLRKEIEDGDAFPSHFESRETAIRLFNAAAMVLLDAIDFFNVDWSGDTYLRTLWYHLHMVHCYDLQMHLDSTPQACRPVSPWVCFSENLALSLRPRDGIRALYLVRATSTRNMQEDVPDLYSRLSLSVRADGRRIRWIFVSSVVKSLAASLVGGGCGAKARAFKFCLEVGGLLCPLSEYQDELGKDLYEAIMQRKLIQLLDDDPTLGTRHQLPRLPEVTTQRHGRVFTRVKRRKSGATRVLTMKDYSWEAEPVKSYRVRKEDCAIMGGGTLLPGSGVQVHRSTDSLWTMKDYCSELMGSNS</sequence>
<dbReference type="PANTHER" id="PTHR33099">
    <property type="entry name" value="FE2OG DIOXYGENASE DOMAIN-CONTAINING PROTEIN"/>
    <property type="match status" value="1"/>
</dbReference>
<dbReference type="PANTHER" id="PTHR33099:SF7">
    <property type="entry name" value="MYND-TYPE DOMAIN-CONTAINING PROTEIN"/>
    <property type="match status" value="1"/>
</dbReference>
<evidence type="ECO:0000256" key="1">
    <source>
        <dbReference type="SAM" id="MobiDB-lite"/>
    </source>
</evidence>
<evidence type="ECO:0000313" key="2">
    <source>
        <dbReference type="EMBL" id="KAK0664527.1"/>
    </source>
</evidence>
<keyword evidence="3" id="KW-1185">Reference proteome</keyword>
<proteinExistence type="predicted"/>
<dbReference type="EMBL" id="JAULSY010000120">
    <property type="protein sequence ID" value="KAK0664527.1"/>
    <property type="molecule type" value="Genomic_DNA"/>
</dbReference>
<dbReference type="Proteomes" id="UP001174997">
    <property type="component" value="Unassembled WGS sequence"/>
</dbReference>
<reference evidence="2" key="1">
    <citation type="submission" date="2023-06" db="EMBL/GenBank/DDBJ databases">
        <title>Genome-scale phylogeny and comparative genomics of the fungal order Sordariales.</title>
        <authorList>
            <consortium name="Lawrence Berkeley National Laboratory"/>
            <person name="Hensen N."/>
            <person name="Bonometti L."/>
            <person name="Westerberg I."/>
            <person name="Brannstrom I.O."/>
            <person name="Guillou S."/>
            <person name="Cros-Aarteil S."/>
            <person name="Calhoun S."/>
            <person name="Haridas S."/>
            <person name="Kuo A."/>
            <person name="Mondo S."/>
            <person name="Pangilinan J."/>
            <person name="Riley R."/>
            <person name="Labutti K."/>
            <person name="Andreopoulos B."/>
            <person name="Lipzen A."/>
            <person name="Chen C."/>
            <person name="Yanf M."/>
            <person name="Daum C."/>
            <person name="Ng V."/>
            <person name="Clum A."/>
            <person name="Steindorff A."/>
            <person name="Ohm R."/>
            <person name="Martin F."/>
            <person name="Silar P."/>
            <person name="Natvig D."/>
            <person name="Lalanne C."/>
            <person name="Gautier V."/>
            <person name="Ament-Velasquez S.L."/>
            <person name="Kruys A."/>
            <person name="Hutchinson M.I."/>
            <person name="Powell A.J."/>
            <person name="Barry K."/>
            <person name="Miller A.N."/>
            <person name="Grigoriev I.V."/>
            <person name="Debuchy R."/>
            <person name="Gladieux P."/>
            <person name="Thoren M.H."/>
            <person name="Johannesson H."/>
        </authorList>
    </citation>
    <scope>NUCLEOTIDE SEQUENCE</scope>
    <source>
        <strain evidence="2">CBS 307.81</strain>
    </source>
</reference>
<evidence type="ECO:0000313" key="3">
    <source>
        <dbReference type="Proteomes" id="UP001174997"/>
    </source>
</evidence>